<feature type="chain" id="PRO_5047326599" evidence="2">
    <location>
        <begin position="31"/>
        <end position="256"/>
    </location>
</feature>
<feature type="region of interest" description="Disordered" evidence="1">
    <location>
        <begin position="156"/>
        <end position="211"/>
    </location>
</feature>
<accession>A0ABR6BQN5</accession>
<evidence type="ECO:0000313" key="4">
    <source>
        <dbReference type="EMBL" id="MBA8929193.1"/>
    </source>
</evidence>
<dbReference type="CDD" id="cd08545">
    <property type="entry name" value="YcnI_like"/>
    <property type="match status" value="1"/>
</dbReference>
<proteinExistence type="predicted"/>
<feature type="compositionally biased region" description="Low complexity" evidence="1">
    <location>
        <begin position="197"/>
        <end position="211"/>
    </location>
</feature>
<comment type="caution">
    <text evidence="4">The sequence shown here is derived from an EMBL/GenBank/DDBJ whole genome shotgun (WGS) entry which is preliminary data.</text>
</comment>
<feature type="domain" description="YncI copper-binding" evidence="3">
    <location>
        <begin position="31"/>
        <end position="180"/>
    </location>
</feature>
<organism evidence="4 5">
    <name type="scientific">Kutzneria viridogrisea</name>
    <dbReference type="NCBI Taxonomy" id="47990"/>
    <lineage>
        <taxon>Bacteria</taxon>
        <taxon>Bacillati</taxon>
        <taxon>Actinomycetota</taxon>
        <taxon>Actinomycetes</taxon>
        <taxon>Pseudonocardiales</taxon>
        <taxon>Pseudonocardiaceae</taxon>
        <taxon>Kutzneria</taxon>
    </lineage>
</organism>
<name>A0ABR6BQN5_9PSEU</name>
<dbReference type="RefSeq" id="WP_182839257.1">
    <property type="nucleotide sequence ID" value="NZ_BAAABQ010000022.1"/>
</dbReference>
<evidence type="ECO:0000256" key="1">
    <source>
        <dbReference type="SAM" id="MobiDB-lite"/>
    </source>
</evidence>
<sequence length="256" mass="25876">MSTLRTSARVGSVLAVAGIAALLSALPASAHVTANTAKAVQGGFAKITFKVPNEDPTAGTTKVVVNFSQDYPVPGASVKPVPGWKAQVEIADLPKPIKENKADVSKAVKTITWTADPGTRINPGEFQEFDVSAGPLPDDTDVLTFPAVQTYDSGKVVNWTDPTPKAGQQEPEHPSPSIKLATKANDPGTMDMSGHDSAAAGGSAPTAAGTAGTDDTARWLGGAGLVVGALGLGLGAGAVLRSRRPAASGAEGSKSE</sequence>
<protein>
    <submittedName>
        <fullName evidence="4">Uncharacterized protein YcnI</fullName>
    </submittedName>
</protein>
<evidence type="ECO:0000313" key="5">
    <source>
        <dbReference type="Proteomes" id="UP000517916"/>
    </source>
</evidence>
<dbReference type="EMBL" id="JACJID010000005">
    <property type="protein sequence ID" value="MBA8929193.1"/>
    <property type="molecule type" value="Genomic_DNA"/>
</dbReference>
<evidence type="ECO:0000259" key="3">
    <source>
        <dbReference type="Pfam" id="PF07987"/>
    </source>
</evidence>
<dbReference type="InterPro" id="IPR012533">
    <property type="entry name" value="YcnI-copper_dom"/>
</dbReference>
<evidence type="ECO:0000256" key="2">
    <source>
        <dbReference type="SAM" id="SignalP"/>
    </source>
</evidence>
<dbReference type="Pfam" id="PF07987">
    <property type="entry name" value="DUF1775"/>
    <property type="match status" value="1"/>
</dbReference>
<dbReference type="InterPro" id="IPR038507">
    <property type="entry name" value="YcnI-like_sf"/>
</dbReference>
<keyword evidence="5" id="KW-1185">Reference proteome</keyword>
<gene>
    <name evidence="4" type="ORF">BC739_006411</name>
</gene>
<feature type="signal peptide" evidence="2">
    <location>
        <begin position="1"/>
        <end position="30"/>
    </location>
</feature>
<keyword evidence="2" id="KW-0732">Signal</keyword>
<dbReference type="Gene3D" id="2.60.40.2230">
    <property type="entry name" value="Uncharacterised protein YcnI-like PF07987, DUF1775"/>
    <property type="match status" value="1"/>
</dbReference>
<reference evidence="4 5" key="1">
    <citation type="submission" date="2020-08" db="EMBL/GenBank/DDBJ databases">
        <title>Genomic Encyclopedia of Archaeal and Bacterial Type Strains, Phase II (KMG-II): from individual species to whole genera.</title>
        <authorList>
            <person name="Goeker M."/>
        </authorList>
    </citation>
    <scope>NUCLEOTIDE SEQUENCE [LARGE SCALE GENOMIC DNA]</scope>
    <source>
        <strain evidence="4 5">DSM 43850</strain>
    </source>
</reference>
<dbReference type="Proteomes" id="UP000517916">
    <property type="component" value="Unassembled WGS sequence"/>
</dbReference>